<dbReference type="OrthoDB" id="7250553at2"/>
<comment type="similarity">
    <text evidence="1">Belongs to the UPF0065 (bug) family.</text>
</comment>
<dbReference type="Proteomes" id="UP000223527">
    <property type="component" value="Unassembled WGS sequence"/>
</dbReference>
<evidence type="ECO:0000313" key="4">
    <source>
        <dbReference type="Proteomes" id="UP000223527"/>
    </source>
</evidence>
<dbReference type="SUPFAM" id="SSF53850">
    <property type="entry name" value="Periplasmic binding protein-like II"/>
    <property type="match status" value="1"/>
</dbReference>
<evidence type="ECO:0000256" key="1">
    <source>
        <dbReference type="ARBA" id="ARBA00006987"/>
    </source>
</evidence>
<reference evidence="3 4" key="1">
    <citation type="submission" date="2017-10" db="EMBL/GenBank/DDBJ databases">
        <authorList>
            <person name="Banno H."/>
            <person name="Chua N.-H."/>
        </authorList>
    </citation>
    <scope>NUCLEOTIDE SEQUENCE [LARGE SCALE GENOMIC DNA]</scope>
    <source>
        <strain evidence="3 4">YW11</strain>
    </source>
</reference>
<dbReference type="RefSeq" id="WP_099094399.1">
    <property type="nucleotide sequence ID" value="NZ_PDNU01000004.1"/>
</dbReference>
<evidence type="ECO:0000313" key="3">
    <source>
        <dbReference type="EMBL" id="PHK96158.1"/>
    </source>
</evidence>
<proteinExistence type="inferred from homology"/>
<keyword evidence="4" id="KW-1185">Reference proteome</keyword>
<comment type="caution">
    <text evidence="3">The sequence shown here is derived from an EMBL/GenBank/DDBJ whole genome shotgun (WGS) entry which is preliminary data.</text>
</comment>
<feature type="signal peptide" evidence="2">
    <location>
        <begin position="1"/>
        <end position="20"/>
    </location>
</feature>
<name>A0A2C7A7S2_9PROT</name>
<protein>
    <submittedName>
        <fullName evidence="3">LacI family transcriptional regulator</fullName>
    </submittedName>
</protein>
<feature type="chain" id="PRO_5012835605" evidence="2">
    <location>
        <begin position="21"/>
        <end position="335"/>
    </location>
</feature>
<dbReference type="AlphaFoldDB" id="A0A2C7A7S2"/>
<dbReference type="Gene3D" id="3.40.190.150">
    <property type="entry name" value="Bordetella uptake gene, domain 1"/>
    <property type="match status" value="1"/>
</dbReference>
<dbReference type="Pfam" id="PF03401">
    <property type="entry name" value="TctC"/>
    <property type="match status" value="1"/>
</dbReference>
<dbReference type="InterPro" id="IPR005064">
    <property type="entry name" value="BUG"/>
</dbReference>
<dbReference type="Gene3D" id="3.40.190.10">
    <property type="entry name" value="Periplasmic binding protein-like II"/>
    <property type="match status" value="1"/>
</dbReference>
<dbReference type="PANTHER" id="PTHR42928:SF5">
    <property type="entry name" value="BLR1237 PROTEIN"/>
    <property type="match status" value="1"/>
</dbReference>
<dbReference type="InterPro" id="IPR042100">
    <property type="entry name" value="Bug_dom1"/>
</dbReference>
<organism evidence="3 4">
    <name type="scientific">Teichococcus rhizosphaerae</name>
    <dbReference type="NCBI Taxonomy" id="1335062"/>
    <lineage>
        <taxon>Bacteria</taxon>
        <taxon>Pseudomonadati</taxon>
        <taxon>Pseudomonadota</taxon>
        <taxon>Alphaproteobacteria</taxon>
        <taxon>Acetobacterales</taxon>
        <taxon>Roseomonadaceae</taxon>
        <taxon>Roseomonas</taxon>
    </lineage>
</organism>
<evidence type="ECO:0000256" key="2">
    <source>
        <dbReference type="SAM" id="SignalP"/>
    </source>
</evidence>
<gene>
    <name evidence="3" type="ORF">CR162_04795</name>
</gene>
<dbReference type="CDD" id="cd07012">
    <property type="entry name" value="PBP2_Bug_TTT"/>
    <property type="match status" value="1"/>
</dbReference>
<dbReference type="PANTHER" id="PTHR42928">
    <property type="entry name" value="TRICARBOXYLATE-BINDING PROTEIN"/>
    <property type="match status" value="1"/>
</dbReference>
<accession>A0A2C7A7S2</accession>
<dbReference type="EMBL" id="PDNU01000004">
    <property type="protein sequence ID" value="PHK96158.1"/>
    <property type="molecule type" value="Genomic_DNA"/>
</dbReference>
<keyword evidence="2" id="KW-0732">Signal</keyword>
<dbReference type="PIRSF" id="PIRSF017082">
    <property type="entry name" value="YflP"/>
    <property type="match status" value="1"/>
</dbReference>
<sequence>MRRRTLAALLGGLPLLPAFLAPGSAALAQQPAAQTAWPSRPVTMLVPFVAGGPSDIVARAIANRMSQTIGQPVVVENRAGANGEVAGRLLARAEPDGHTLMVGSIGVYAINAALRPELGYDPVKDFTPISLAVTTPNVLVVNPEKVPARTMAELVEWLKANPRKASYSTSGVGSSDQMTAELFKQRTGTDVAHVPYRGGAAAATDLIAGNVQMSFQNLGTVAGHIQGGRLRALMVTDAKRHPVLPDVPTAAEAGLADFVVTSWQAVMAPANMPAALRDRVHAAVAEALHHPEVKPRLEQIGLMVVGNTPEEFGRFQRAEIARWRQVIQTAGITAE</sequence>